<evidence type="ECO:0000256" key="1">
    <source>
        <dbReference type="ARBA" id="ARBA00023015"/>
    </source>
</evidence>
<dbReference type="SMART" id="SM00342">
    <property type="entry name" value="HTH_ARAC"/>
    <property type="match status" value="1"/>
</dbReference>
<reference evidence="6 7" key="1">
    <citation type="submission" date="2021-06" db="EMBL/GenBank/DDBJ databases">
        <title>Whole genome sequences of Flavobacterium sp. KK2020170 and assembly.</title>
        <authorList>
            <person name="Kitahara K."/>
            <person name="Miyoshi S."/>
            <person name="Uesaka K."/>
        </authorList>
    </citation>
    <scope>NUCLEOTIDE SEQUENCE [LARGE SCALE GENOMIC DNA]</scope>
    <source>
        <strain evidence="6 7">KK2020170</strain>
    </source>
</reference>
<dbReference type="PROSITE" id="PS00041">
    <property type="entry name" value="HTH_ARAC_FAMILY_1"/>
    <property type="match status" value="1"/>
</dbReference>
<proteinExistence type="predicted"/>
<keyword evidence="2" id="KW-0238">DNA-binding</keyword>
<keyword evidence="1" id="KW-0805">Transcription regulation</keyword>
<evidence type="ECO:0000259" key="5">
    <source>
        <dbReference type="PROSITE" id="PS01124"/>
    </source>
</evidence>
<evidence type="ECO:0000313" key="6">
    <source>
        <dbReference type="EMBL" id="BCY27853.1"/>
    </source>
</evidence>
<gene>
    <name evidence="6" type="ORF">KK2020170_07210</name>
</gene>
<dbReference type="InterPro" id="IPR018060">
    <property type="entry name" value="HTH_AraC"/>
</dbReference>
<dbReference type="EMBL" id="AP024749">
    <property type="protein sequence ID" value="BCY27853.1"/>
    <property type="molecule type" value="Genomic_DNA"/>
</dbReference>
<keyword evidence="4" id="KW-0812">Transmembrane</keyword>
<evidence type="ECO:0000256" key="2">
    <source>
        <dbReference type="ARBA" id="ARBA00023125"/>
    </source>
</evidence>
<keyword evidence="7" id="KW-1185">Reference proteome</keyword>
<feature type="transmembrane region" description="Helical" evidence="4">
    <location>
        <begin position="131"/>
        <end position="153"/>
    </location>
</feature>
<dbReference type="InterPro" id="IPR018062">
    <property type="entry name" value="HTH_AraC-typ_CS"/>
</dbReference>
<dbReference type="Pfam" id="PF12833">
    <property type="entry name" value="HTH_18"/>
    <property type="match status" value="1"/>
</dbReference>
<evidence type="ECO:0000256" key="4">
    <source>
        <dbReference type="SAM" id="Phobius"/>
    </source>
</evidence>
<feature type="domain" description="HTH araC/xylS-type" evidence="5">
    <location>
        <begin position="198"/>
        <end position="306"/>
    </location>
</feature>
<dbReference type="Gene3D" id="1.10.10.60">
    <property type="entry name" value="Homeodomain-like"/>
    <property type="match status" value="2"/>
</dbReference>
<keyword evidence="3" id="KW-0804">Transcription</keyword>
<dbReference type="PANTHER" id="PTHR43280:SF29">
    <property type="entry name" value="ARAC-FAMILY TRANSCRIPTIONAL REGULATOR"/>
    <property type="match status" value="1"/>
</dbReference>
<evidence type="ECO:0000256" key="3">
    <source>
        <dbReference type="ARBA" id="ARBA00023163"/>
    </source>
</evidence>
<keyword evidence="4" id="KW-0472">Membrane</keyword>
<organism evidence="6 7">
    <name type="scientific">Flavobacterium okayamense</name>
    <dbReference type="NCBI Taxonomy" id="2830782"/>
    <lineage>
        <taxon>Bacteria</taxon>
        <taxon>Pseudomonadati</taxon>
        <taxon>Bacteroidota</taxon>
        <taxon>Flavobacteriia</taxon>
        <taxon>Flavobacteriales</taxon>
        <taxon>Flavobacteriaceae</taxon>
        <taxon>Flavobacterium</taxon>
    </lineage>
</organism>
<feature type="transmembrane region" description="Helical" evidence="4">
    <location>
        <begin position="15"/>
        <end position="40"/>
    </location>
</feature>
<feature type="transmembrane region" description="Helical" evidence="4">
    <location>
        <begin position="91"/>
        <end position="111"/>
    </location>
</feature>
<dbReference type="InterPro" id="IPR009057">
    <property type="entry name" value="Homeodomain-like_sf"/>
</dbReference>
<dbReference type="PANTHER" id="PTHR43280">
    <property type="entry name" value="ARAC-FAMILY TRANSCRIPTIONAL REGULATOR"/>
    <property type="match status" value="1"/>
</dbReference>
<evidence type="ECO:0000313" key="7">
    <source>
        <dbReference type="Proteomes" id="UP000825258"/>
    </source>
</evidence>
<keyword evidence="4" id="KW-1133">Transmembrane helix</keyword>
<feature type="transmembrane region" description="Helical" evidence="4">
    <location>
        <begin position="52"/>
        <end position="71"/>
    </location>
</feature>
<dbReference type="PROSITE" id="PS01124">
    <property type="entry name" value="HTH_ARAC_FAMILY_2"/>
    <property type="match status" value="1"/>
</dbReference>
<feature type="transmembrane region" description="Helical" evidence="4">
    <location>
        <begin position="165"/>
        <end position="182"/>
    </location>
</feature>
<name>A0ABM7S2M2_9FLAO</name>
<protein>
    <submittedName>
        <fullName evidence="6">Transcriptional regulator</fullName>
    </submittedName>
</protein>
<accession>A0ABM7S2M2</accession>
<sequence>MFIASDYVDILSENIVSTFAVLFFVWLTLLPPLLYGIIQFKLNKVLLDIRHLYIPIVLFFINIFSLLYFSVQKDEKVFTYEVVENVMTYSNYIIILFVFPISTFYYSFLSFRSLQFFPSKNNFKKNIEKGLLFWFVLLYDVYIFIWILTNYLIDNSSVKSVLKVYYTGYFILSIAILFKLSAKRDEFEIEDSENSIFEEIGKKLNHKIHSDKIFLNPQINLKLLAKEIGTNEKYLSQYINKNYNKNFSLFINEFRVEYAKQILINGEYSNYTLEAIGSLSGFNSKTSFNSTFKKYTGETPSEFKNKKELN</sequence>
<dbReference type="SUPFAM" id="SSF46689">
    <property type="entry name" value="Homeodomain-like"/>
    <property type="match status" value="1"/>
</dbReference>
<dbReference type="Proteomes" id="UP000825258">
    <property type="component" value="Chromosome"/>
</dbReference>